<evidence type="ECO:0000313" key="1">
    <source>
        <dbReference type="EMBL" id="KAK9093187.1"/>
    </source>
</evidence>
<protein>
    <submittedName>
        <fullName evidence="1">Uncharacterized protein</fullName>
    </submittedName>
</protein>
<dbReference type="AlphaFoldDB" id="A0AAP0EK37"/>
<evidence type="ECO:0000313" key="2">
    <source>
        <dbReference type="Proteomes" id="UP001420932"/>
    </source>
</evidence>
<keyword evidence="2" id="KW-1185">Reference proteome</keyword>
<reference evidence="1 2" key="1">
    <citation type="submission" date="2024-01" db="EMBL/GenBank/DDBJ databases">
        <title>Genome assemblies of Stephania.</title>
        <authorList>
            <person name="Yang L."/>
        </authorList>
    </citation>
    <scope>NUCLEOTIDE SEQUENCE [LARGE SCALE GENOMIC DNA]</scope>
    <source>
        <strain evidence="1">YNDBR</strain>
        <tissue evidence="1">Leaf</tissue>
    </source>
</reference>
<accession>A0AAP0EK37</accession>
<name>A0AAP0EK37_9MAGN</name>
<dbReference type="EMBL" id="JBBNAF010000012">
    <property type="protein sequence ID" value="KAK9093187.1"/>
    <property type="molecule type" value="Genomic_DNA"/>
</dbReference>
<sequence length="101" mass="11262">MSPLFLKIGTSVLLLQSIGIRFDFKILLKSFVNQVNPISLKHFQTSMGISSGPHAFPIFILFNASLTSTILILRVLFTFLSWCGFSSIIASTWPSLNKLLK</sequence>
<gene>
    <name evidence="1" type="ORF">Syun_028098</name>
</gene>
<organism evidence="1 2">
    <name type="scientific">Stephania yunnanensis</name>
    <dbReference type="NCBI Taxonomy" id="152371"/>
    <lineage>
        <taxon>Eukaryota</taxon>
        <taxon>Viridiplantae</taxon>
        <taxon>Streptophyta</taxon>
        <taxon>Embryophyta</taxon>
        <taxon>Tracheophyta</taxon>
        <taxon>Spermatophyta</taxon>
        <taxon>Magnoliopsida</taxon>
        <taxon>Ranunculales</taxon>
        <taxon>Menispermaceae</taxon>
        <taxon>Menispermoideae</taxon>
        <taxon>Cissampelideae</taxon>
        <taxon>Stephania</taxon>
    </lineage>
</organism>
<comment type="caution">
    <text evidence="1">The sequence shown here is derived from an EMBL/GenBank/DDBJ whole genome shotgun (WGS) entry which is preliminary data.</text>
</comment>
<proteinExistence type="predicted"/>
<dbReference type="Proteomes" id="UP001420932">
    <property type="component" value="Unassembled WGS sequence"/>
</dbReference>